<dbReference type="EMBL" id="CP049865">
    <property type="protein sequence ID" value="QIK72018.1"/>
    <property type="molecule type" value="Genomic_DNA"/>
</dbReference>
<organism evidence="2 3">
    <name type="scientific">Propioniciclava coleopterorum</name>
    <dbReference type="NCBI Taxonomy" id="2714937"/>
    <lineage>
        <taxon>Bacteria</taxon>
        <taxon>Bacillati</taxon>
        <taxon>Actinomycetota</taxon>
        <taxon>Actinomycetes</taxon>
        <taxon>Propionibacteriales</taxon>
        <taxon>Propionibacteriaceae</taxon>
        <taxon>Propioniciclava</taxon>
    </lineage>
</organism>
<dbReference type="KEGG" id="prv:G7070_06740"/>
<sequence>MSTPTVIASAAPARPVGRLANLGNVLLALVAHFAVGGAWVLTAVAVMGSLDVLRRMAMNSEFAWDTGRLPQPWVIPLGLAACWLAHVFFRWAMRRAGGGTAAYSDVVVAVAGVLLGVLLGAYFWTPPLVVGLKVGPASGQSAPWGILGWGAYYARMALPALVGLAAAVLVLFSRHSPLVFVVRWLARTWRTRRTTPRRAKD</sequence>
<accession>A0A6G7Y5U7</accession>
<name>A0A6G7Y5U7_9ACTN</name>
<reference evidence="2 3" key="1">
    <citation type="submission" date="2020-03" db="EMBL/GenBank/DDBJ databases">
        <title>Propioniciclava sp. nov., isolated from Hydrophilus acuminatus.</title>
        <authorList>
            <person name="Hyun D.-W."/>
            <person name="Bae J.-W."/>
        </authorList>
    </citation>
    <scope>NUCLEOTIDE SEQUENCE [LARGE SCALE GENOMIC DNA]</scope>
    <source>
        <strain evidence="2 3">HDW11</strain>
    </source>
</reference>
<keyword evidence="1" id="KW-0812">Transmembrane</keyword>
<feature type="transmembrane region" description="Helical" evidence="1">
    <location>
        <begin position="101"/>
        <end position="124"/>
    </location>
</feature>
<dbReference type="RefSeq" id="WP_166232970.1">
    <property type="nucleotide sequence ID" value="NZ_CP049865.1"/>
</dbReference>
<evidence type="ECO:0000313" key="2">
    <source>
        <dbReference type="EMBL" id="QIK72018.1"/>
    </source>
</evidence>
<keyword evidence="1" id="KW-1133">Transmembrane helix</keyword>
<evidence type="ECO:0000256" key="1">
    <source>
        <dbReference type="SAM" id="Phobius"/>
    </source>
</evidence>
<proteinExistence type="predicted"/>
<protein>
    <submittedName>
        <fullName evidence="2">Uncharacterized protein</fullName>
    </submittedName>
</protein>
<keyword evidence="1" id="KW-0472">Membrane</keyword>
<dbReference type="Proteomes" id="UP000501058">
    <property type="component" value="Chromosome"/>
</dbReference>
<gene>
    <name evidence="2" type="ORF">G7070_06740</name>
</gene>
<feature type="transmembrane region" description="Helical" evidence="1">
    <location>
        <begin position="152"/>
        <end position="173"/>
    </location>
</feature>
<keyword evidence="3" id="KW-1185">Reference proteome</keyword>
<dbReference type="AlphaFoldDB" id="A0A6G7Y5U7"/>
<feature type="transmembrane region" description="Helical" evidence="1">
    <location>
        <begin position="25"/>
        <end position="50"/>
    </location>
</feature>
<feature type="transmembrane region" description="Helical" evidence="1">
    <location>
        <begin position="70"/>
        <end position="89"/>
    </location>
</feature>
<evidence type="ECO:0000313" key="3">
    <source>
        <dbReference type="Proteomes" id="UP000501058"/>
    </source>
</evidence>